<dbReference type="PROSITE" id="PS51278">
    <property type="entry name" value="GATASE_TYPE_2"/>
    <property type="match status" value="1"/>
</dbReference>
<name>A0A0F9Q0S1_9ZZZZ</name>
<dbReference type="AlphaFoldDB" id="A0A0F9Q0S1"/>
<accession>A0A0F9Q0S1</accession>
<evidence type="ECO:0000259" key="5">
    <source>
        <dbReference type="PROSITE" id="PS51278"/>
    </source>
</evidence>
<keyword evidence="3" id="KW-0808">Transferase</keyword>
<evidence type="ECO:0000256" key="3">
    <source>
        <dbReference type="ARBA" id="ARBA00022679"/>
    </source>
</evidence>
<dbReference type="SUPFAM" id="SSF56235">
    <property type="entry name" value="N-terminal nucleophile aminohydrolases (Ntn hydrolases)"/>
    <property type="match status" value="1"/>
</dbReference>
<dbReference type="CDD" id="cd00352">
    <property type="entry name" value="Gn_AT_II"/>
    <property type="match status" value="1"/>
</dbReference>
<evidence type="ECO:0000313" key="6">
    <source>
        <dbReference type="EMBL" id="KKN37505.1"/>
    </source>
</evidence>
<dbReference type="EMBL" id="LAZR01001889">
    <property type="protein sequence ID" value="KKN37505.1"/>
    <property type="molecule type" value="Genomic_DNA"/>
</dbReference>
<proteinExistence type="predicted"/>
<dbReference type="Pfam" id="PF13522">
    <property type="entry name" value="GATase_6"/>
    <property type="match status" value="1"/>
</dbReference>
<gene>
    <name evidence="6" type="ORF">LCGC14_0762770</name>
</gene>
<evidence type="ECO:0000256" key="2">
    <source>
        <dbReference type="ARBA" id="ARBA00012916"/>
    </source>
</evidence>
<dbReference type="EC" id="2.6.1.16" evidence="2"/>
<protein>
    <recommendedName>
        <fullName evidence="2">glutamine--fructose-6-phosphate transaminase (isomerizing)</fullName>
        <ecNumber evidence="2">2.6.1.16</ecNumber>
    </recommendedName>
</protein>
<reference evidence="6" key="1">
    <citation type="journal article" date="2015" name="Nature">
        <title>Complex archaea that bridge the gap between prokaryotes and eukaryotes.</title>
        <authorList>
            <person name="Spang A."/>
            <person name="Saw J.H."/>
            <person name="Jorgensen S.L."/>
            <person name="Zaremba-Niedzwiedzka K."/>
            <person name="Martijn J."/>
            <person name="Lind A.E."/>
            <person name="van Eijk R."/>
            <person name="Schleper C."/>
            <person name="Guy L."/>
            <person name="Ettema T.J."/>
        </authorList>
    </citation>
    <scope>NUCLEOTIDE SEQUENCE</scope>
</reference>
<keyword evidence="4" id="KW-0315">Glutamine amidotransferase</keyword>
<comment type="caution">
    <text evidence="6">The sequence shown here is derived from an EMBL/GenBank/DDBJ whole genome shotgun (WGS) entry which is preliminary data.</text>
</comment>
<sequence length="279" mass="31556">MCGIATISIGRRARGRISYPMVREMTKQLLIELQPRGLDAAGIAVINDPEQEQSVVFKKPLRPSRLTVRPRFQDALDLIGPQTNFIMLHARASTVGNADSNYDNHPIIAPPIVGIHNGTLRNHEDLFRNFNLDREGGVDSEVIFRLYGRLLEKGIHPEKAMKAVAKQLEGAFTGAAVDLRHPHRMLMFKFERPLHVLTFKHHDMIIAVSEVRHYDRAKAKLGIKASDKCSWLQDGAGFWLDVNEPGHIVKNIHRFRFPIDHNIASGRRQYSHYVAGQLG</sequence>
<dbReference type="InterPro" id="IPR017932">
    <property type="entry name" value="GATase_2_dom"/>
</dbReference>
<dbReference type="PANTHER" id="PTHR10937">
    <property type="entry name" value="GLUCOSAMINE--FRUCTOSE-6-PHOSPHATE AMINOTRANSFERASE, ISOMERIZING"/>
    <property type="match status" value="1"/>
</dbReference>
<dbReference type="InterPro" id="IPR029055">
    <property type="entry name" value="Ntn_hydrolases_N"/>
</dbReference>
<dbReference type="GO" id="GO:0004360">
    <property type="term" value="F:glutamine-fructose-6-phosphate transaminase (isomerizing) activity"/>
    <property type="evidence" value="ECO:0007669"/>
    <property type="project" value="UniProtKB-EC"/>
</dbReference>
<dbReference type="Gene3D" id="3.60.20.10">
    <property type="entry name" value="Glutamine Phosphoribosylpyrophosphate, subunit 1, domain 1"/>
    <property type="match status" value="1"/>
</dbReference>
<comment type="catalytic activity">
    <reaction evidence="1">
        <text>D-fructose 6-phosphate + L-glutamine = D-glucosamine 6-phosphate + L-glutamate</text>
        <dbReference type="Rhea" id="RHEA:13237"/>
        <dbReference type="ChEBI" id="CHEBI:29985"/>
        <dbReference type="ChEBI" id="CHEBI:58359"/>
        <dbReference type="ChEBI" id="CHEBI:58725"/>
        <dbReference type="ChEBI" id="CHEBI:61527"/>
        <dbReference type="EC" id="2.6.1.16"/>
    </reaction>
</comment>
<feature type="domain" description="Glutamine amidotransferase type-2" evidence="5">
    <location>
        <begin position="2"/>
        <end position="243"/>
    </location>
</feature>
<organism evidence="6">
    <name type="scientific">marine sediment metagenome</name>
    <dbReference type="NCBI Taxonomy" id="412755"/>
    <lineage>
        <taxon>unclassified sequences</taxon>
        <taxon>metagenomes</taxon>
        <taxon>ecological metagenomes</taxon>
    </lineage>
</organism>
<evidence type="ECO:0000256" key="4">
    <source>
        <dbReference type="ARBA" id="ARBA00022962"/>
    </source>
</evidence>
<evidence type="ECO:0000256" key="1">
    <source>
        <dbReference type="ARBA" id="ARBA00001031"/>
    </source>
</evidence>